<dbReference type="GO" id="GO:0031957">
    <property type="term" value="F:very long-chain fatty acid-CoA ligase activity"/>
    <property type="evidence" value="ECO:0007669"/>
    <property type="project" value="TreeGrafter"/>
</dbReference>
<dbReference type="InterPro" id="IPR020806">
    <property type="entry name" value="PKS_PP-bd"/>
</dbReference>
<evidence type="ECO:0000313" key="5">
    <source>
        <dbReference type="Proteomes" id="UP001148614"/>
    </source>
</evidence>
<dbReference type="Pfam" id="PF00975">
    <property type="entry name" value="Thioesterase"/>
    <property type="match status" value="1"/>
</dbReference>
<dbReference type="Gene3D" id="1.10.1200.10">
    <property type="entry name" value="ACP-like"/>
    <property type="match status" value="1"/>
</dbReference>
<dbReference type="GO" id="GO:0006633">
    <property type="term" value="P:fatty acid biosynthetic process"/>
    <property type="evidence" value="ECO:0007669"/>
    <property type="project" value="TreeGrafter"/>
</dbReference>
<dbReference type="Gene3D" id="3.40.50.1820">
    <property type="entry name" value="alpha/beta hydrolase"/>
    <property type="match status" value="1"/>
</dbReference>
<dbReference type="Proteomes" id="UP001148614">
    <property type="component" value="Unassembled WGS sequence"/>
</dbReference>
<keyword evidence="2" id="KW-0597">Phosphoprotein</keyword>
<dbReference type="Pfam" id="PF00550">
    <property type="entry name" value="PP-binding"/>
    <property type="match status" value="1"/>
</dbReference>
<dbReference type="InterPro" id="IPR001031">
    <property type="entry name" value="Thioesterase"/>
</dbReference>
<dbReference type="InterPro" id="IPR000873">
    <property type="entry name" value="AMP-dep_synth/lig_dom"/>
</dbReference>
<evidence type="ECO:0000313" key="4">
    <source>
        <dbReference type="EMBL" id="KAJ3575713.1"/>
    </source>
</evidence>
<dbReference type="SUPFAM" id="SSF53474">
    <property type="entry name" value="alpha/beta-Hydrolases"/>
    <property type="match status" value="1"/>
</dbReference>
<dbReference type="SUPFAM" id="SSF56801">
    <property type="entry name" value="Acetyl-CoA synthetase-like"/>
    <property type="match status" value="1"/>
</dbReference>
<name>A0A9W8TMD2_9PEZI</name>
<dbReference type="PROSITE" id="PS00455">
    <property type="entry name" value="AMP_BINDING"/>
    <property type="match status" value="1"/>
</dbReference>
<organism evidence="4 5">
    <name type="scientific">Xylaria arbuscula</name>
    <dbReference type="NCBI Taxonomy" id="114810"/>
    <lineage>
        <taxon>Eukaryota</taxon>
        <taxon>Fungi</taxon>
        <taxon>Dikarya</taxon>
        <taxon>Ascomycota</taxon>
        <taxon>Pezizomycotina</taxon>
        <taxon>Sordariomycetes</taxon>
        <taxon>Xylariomycetidae</taxon>
        <taxon>Xylariales</taxon>
        <taxon>Xylariaceae</taxon>
        <taxon>Xylaria</taxon>
    </lineage>
</organism>
<dbReference type="Gene3D" id="3.40.50.12780">
    <property type="entry name" value="N-terminal domain of ligase-like"/>
    <property type="match status" value="1"/>
</dbReference>
<dbReference type="PANTHER" id="PTHR24096">
    <property type="entry name" value="LONG-CHAIN-FATTY-ACID--COA LIGASE"/>
    <property type="match status" value="1"/>
</dbReference>
<dbReference type="PROSITE" id="PS50075">
    <property type="entry name" value="CARRIER"/>
    <property type="match status" value="1"/>
</dbReference>
<feature type="domain" description="Carrier" evidence="3">
    <location>
        <begin position="587"/>
        <end position="664"/>
    </location>
</feature>
<keyword evidence="5" id="KW-1185">Reference proteome</keyword>
<dbReference type="Pfam" id="PF00501">
    <property type="entry name" value="AMP-binding"/>
    <property type="match status" value="1"/>
</dbReference>
<dbReference type="AlphaFoldDB" id="A0A9W8TMD2"/>
<dbReference type="InterPro" id="IPR020845">
    <property type="entry name" value="AMP-binding_CS"/>
</dbReference>
<dbReference type="InterPro" id="IPR042099">
    <property type="entry name" value="ANL_N_sf"/>
</dbReference>
<dbReference type="PANTHER" id="PTHR24096:SF267">
    <property type="entry name" value="MALONATE--COA LIGASE ACSF3, MITOCHONDRIAL"/>
    <property type="match status" value="1"/>
</dbReference>
<proteinExistence type="predicted"/>
<dbReference type="EMBL" id="JANPWZ010000523">
    <property type="protein sequence ID" value="KAJ3575713.1"/>
    <property type="molecule type" value="Genomic_DNA"/>
</dbReference>
<dbReference type="GO" id="GO:0031177">
    <property type="term" value="F:phosphopantetheine binding"/>
    <property type="evidence" value="ECO:0007669"/>
    <property type="project" value="InterPro"/>
</dbReference>
<dbReference type="VEuPathDB" id="FungiDB:F4678DRAFT_454625"/>
<evidence type="ECO:0000256" key="2">
    <source>
        <dbReference type="ARBA" id="ARBA00022553"/>
    </source>
</evidence>
<dbReference type="InterPro" id="IPR036736">
    <property type="entry name" value="ACP-like_sf"/>
</dbReference>
<sequence>MAAISDLDFCLGDLLRHRSASHSRNRLLIYSLGNTSQPREISYSALYNKAKENATIIRSLENFQEQKPILLHLNDHSDTILWFWSVLLAKGLPVISTPLSHIDEHRQKHLCNLSSLLESPICITKDGLLPALDGERTLKLHTLETLLSDTTEHVTIQGDGSNKLEKFPGAKRREDGGAIRNAPAFLMLTSGSTGEPKAVCLSSHQILSSIKGKASVRPIPSGQPLLNWIGLDHVASLVEIHLLALWLGVDQIHVHSADIITSPTTLLRLLSEHHVSRSFAPNFFLEKLVSAIDNLAEREDWDLSGLSMITSGGEPNVVRTCVAASNMLQKYGAPKNVITPGFGMTETCAGAIFNLESPEYDVQNGYEVSPLGLTMDGIEMRISVTATEGGTINAAPGEVGSLEIRGDVVFNFYYRDLKSTDEAFSADGWFITGDQARIDANGHLSLVGRAKDVTNINGVKMSSSDIQWAVEQALGSSVTRAISFPSTAAGTEQITVAYIPTRWPTPLEELANIDRLATRACVMSAGHLPLVFSLRKDSLSLLPTSTLGKVSRTRMRLLFEQGVFDQDLDIHTKYMKLHKQGRKKLNLPQHEAEMALAHDFALALRLDVSKIHINTSIFDLGCTSIDLIRLRHFIDTRLGVSTPMAMLMKNPTVRSLNRALRTASSQTCESLSCSTNGDYDPVIVLKSTGSKAPLWLIHPGVGEVLVFVGLAHQLSQDERPIYALRARGFESAQEPFVSITETVECYLRAIRKKQPEGPYALAGYSYGAMLAFEVAKGLESDHGSSSSVRFLGCFNLPPHIKSRMRHLNWNLCLLHLAYFLGLITEESADDYEKSGFRDISDRDAAVDLILKLADTSRMRELELGKPELLRWTEVAFCLQSMAVDYEPQGTIETLDVFHALPLTVAATSPEEWVNKHLSQWRNFCRSEPRFHEVGGAHYTMLGPEHVSTFSIALQAAMKARGI</sequence>
<keyword evidence="1" id="KW-0596">Phosphopantetheine</keyword>
<dbReference type="InterPro" id="IPR029058">
    <property type="entry name" value="AB_hydrolase_fold"/>
</dbReference>
<reference evidence="4" key="1">
    <citation type="submission" date="2022-07" db="EMBL/GenBank/DDBJ databases">
        <title>Genome Sequence of Xylaria arbuscula.</title>
        <authorList>
            <person name="Buettner E."/>
        </authorList>
    </citation>
    <scope>NUCLEOTIDE SEQUENCE</scope>
    <source>
        <strain evidence="4">VT107</strain>
    </source>
</reference>
<dbReference type="InterPro" id="IPR009081">
    <property type="entry name" value="PP-bd_ACP"/>
</dbReference>
<gene>
    <name evidence="4" type="ORF">NPX13_g3942</name>
</gene>
<evidence type="ECO:0000256" key="1">
    <source>
        <dbReference type="ARBA" id="ARBA00022450"/>
    </source>
</evidence>
<dbReference type="SMART" id="SM00823">
    <property type="entry name" value="PKS_PP"/>
    <property type="match status" value="1"/>
</dbReference>
<dbReference type="SUPFAM" id="SSF47336">
    <property type="entry name" value="ACP-like"/>
    <property type="match status" value="1"/>
</dbReference>
<comment type="caution">
    <text evidence="4">The sequence shown here is derived from an EMBL/GenBank/DDBJ whole genome shotgun (WGS) entry which is preliminary data.</text>
</comment>
<accession>A0A9W8TMD2</accession>
<evidence type="ECO:0000259" key="3">
    <source>
        <dbReference type="PROSITE" id="PS50075"/>
    </source>
</evidence>
<protein>
    <recommendedName>
        <fullName evidence="3">Carrier domain-containing protein</fullName>
    </recommendedName>
</protein>
<dbReference type="Gene3D" id="3.30.300.30">
    <property type="match status" value="1"/>
</dbReference>
<dbReference type="InterPro" id="IPR045851">
    <property type="entry name" value="AMP-bd_C_sf"/>
</dbReference>